<accession>A0ACB9NH44</accession>
<gene>
    <name evidence="1" type="ORF">L6164_013977</name>
</gene>
<comment type="caution">
    <text evidence="1">The sequence shown here is derived from an EMBL/GenBank/DDBJ whole genome shotgun (WGS) entry which is preliminary data.</text>
</comment>
<keyword evidence="2" id="KW-1185">Reference proteome</keyword>
<evidence type="ECO:0000313" key="1">
    <source>
        <dbReference type="EMBL" id="KAI4335321.1"/>
    </source>
</evidence>
<evidence type="ECO:0000313" key="2">
    <source>
        <dbReference type="Proteomes" id="UP000828941"/>
    </source>
</evidence>
<sequence length="206" mass="23263">MAASPKRKNLYTATTLVFLLLFLLCMFVVSRRNLEPALSLYRDLFVQASTFSSFPSSSNNTHIALPDHVSVNDPTADPEIEPVNLSTNQFKPIDPKSSTVSITDNEISSNDQSNPISNQEFTATIDDDGRDPAPGKQLECDLYMGTWVKDDKNYPIYKPGSCPYVDEAYDCQSNGRVDSEYTKWRWKPDGCDLPRYTDQVFLDFSF</sequence>
<protein>
    <submittedName>
        <fullName evidence="1">Uncharacterized protein</fullName>
    </submittedName>
</protein>
<dbReference type="Proteomes" id="UP000828941">
    <property type="component" value="Chromosome 6"/>
</dbReference>
<name>A0ACB9NH44_BAUVA</name>
<proteinExistence type="predicted"/>
<organism evidence="1 2">
    <name type="scientific">Bauhinia variegata</name>
    <name type="common">Purple orchid tree</name>
    <name type="synonym">Phanera variegata</name>
    <dbReference type="NCBI Taxonomy" id="167791"/>
    <lineage>
        <taxon>Eukaryota</taxon>
        <taxon>Viridiplantae</taxon>
        <taxon>Streptophyta</taxon>
        <taxon>Embryophyta</taxon>
        <taxon>Tracheophyta</taxon>
        <taxon>Spermatophyta</taxon>
        <taxon>Magnoliopsida</taxon>
        <taxon>eudicotyledons</taxon>
        <taxon>Gunneridae</taxon>
        <taxon>Pentapetalae</taxon>
        <taxon>rosids</taxon>
        <taxon>fabids</taxon>
        <taxon>Fabales</taxon>
        <taxon>Fabaceae</taxon>
        <taxon>Cercidoideae</taxon>
        <taxon>Cercideae</taxon>
        <taxon>Bauhiniinae</taxon>
        <taxon>Bauhinia</taxon>
    </lineage>
</organism>
<dbReference type="EMBL" id="CM039431">
    <property type="protein sequence ID" value="KAI4335321.1"/>
    <property type="molecule type" value="Genomic_DNA"/>
</dbReference>
<reference evidence="1 2" key="1">
    <citation type="journal article" date="2022" name="DNA Res.">
        <title>Chromosomal-level genome assembly of the orchid tree Bauhinia variegata (Leguminosae; Cercidoideae) supports the allotetraploid origin hypothesis of Bauhinia.</title>
        <authorList>
            <person name="Zhong Y."/>
            <person name="Chen Y."/>
            <person name="Zheng D."/>
            <person name="Pang J."/>
            <person name="Liu Y."/>
            <person name="Luo S."/>
            <person name="Meng S."/>
            <person name="Qian L."/>
            <person name="Wei D."/>
            <person name="Dai S."/>
            <person name="Zhou R."/>
        </authorList>
    </citation>
    <scope>NUCLEOTIDE SEQUENCE [LARGE SCALE GENOMIC DNA]</scope>
    <source>
        <strain evidence="1">BV-YZ2020</strain>
    </source>
</reference>